<keyword evidence="2" id="KW-1185">Reference proteome</keyword>
<reference evidence="1" key="1">
    <citation type="submission" date="2021-05" db="EMBL/GenBank/DDBJ databases">
        <title>Comparative genomics of three Colletotrichum scovillei strains and genetic complementation revealed genes involved fungal growth and virulence on chili pepper.</title>
        <authorList>
            <person name="Hsieh D.-K."/>
            <person name="Chuang S.-C."/>
            <person name="Chen C.-Y."/>
            <person name="Chao Y.-T."/>
            <person name="Lu M.-Y.J."/>
            <person name="Lee M.-H."/>
            <person name="Shih M.-C."/>
        </authorList>
    </citation>
    <scope>NUCLEOTIDE SEQUENCE</scope>
    <source>
        <strain evidence="1">Coll-153</strain>
    </source>
</reference>
<comment type="caution">
    <text evidence="1">The sequence shown here is derived from an EMBL/GenBank/DDBJ whole genome shotgun (WGS) entry which is preliminary data.</text>
</comment>
<evidence type="ECO:0000313" key="2">
    <source>
        <dbReference type="Proteomes" id="UP000699042"/>
    </source>
</evidence>
<accession>A0A9P7QXN7</accession>
<evidence type="ECO:0000313" key="1">
    <source>
        <dbReference type="EMBL" id="KAG7044092.1"/>
    </source>
</evidence>
<dbReference type="AlphaFoldDB" id="A0A9P7QXN7"/>
<dbReference type="Proteomes" id="UP000699042">
    <property type="component" value="Unassembled WGS sequence"/>
</dbReference>
<protein>
    <submittedName>
        <fullName evidence="1">Uncharacterized protein</fullName>
    </submittedName>
</protein>
<organism evidence="1 2">
    <name type="scientific">Colletotrichum scovillei</name>
    <dbReference type="NCBI Taxonomy" id="1209932"/>
    <lineage>
        <taxon>Eukaryota</taxon>
        <taxon>Fungi</taxon>
        <taxon>Dikarya</taxon>
        <taxon>Ascomycota</taxon>
        <taxon>Pezizomycotina</taxon>
        <taxon>Sordariomycetes</taxon>
        <taxon>Hypocreomycetidae</taxon>
        <taxon>Glomerellales</taxon>
        <taxon>Glomerellaceae</taxon>
        <taxon>Colletotrichum</taxon>
        <taxon>Colletotrichum acutatum species complex</taxon>
    </lineage>
</organism>
<sequence>MWEVSLILRNSLSPRRADRSKKLVCIPGLLRCLIPLFLGRSCIIRQGLGFRRGVNLPAEKENEKSTPVMNLKHG</sequence>
<dbReference type="EMBL" id="JAESDN010000011">
    <property type="protein sequence ID" value="KAG7044092.1"/>
    <property type="molecule type" value="Genomic_DNA"/>
</dbReference>
<gene>
    <name evidence="1" type="ORF">JMJ77_011909</name>
</gene>
<proteinExistence type="predicted"/>
<name>A0A9P7QXN7_9PEZI</name>